<evidence type="ECO:0000256" key="14">
    <source>
        <dbReference type="ARBA" id="ARBA00022967"/>
    </source>
</evidence>
<keyword evidence="8 22" id="KW-0479">Metal-binding</keyword>
<dbReference type="KEGG" id="cbac:JI75_03680"/>
<feature type="transmembrane region" description="Helical" evidence="22">
    <location>
        <begin position="706"/>
        <end position="728"/>
    </location>
</feature>
<organism evidence="25 26">
    <name type="scientific">Berryella intestinalis</name>
    <dbReference type="NCBI Taxonomy" id="1531429"/>
    <lineage>
        <taxon>Bacteria</taxon>
        <taxon>Bacillati</taxon>
        <taxon>Actinomycetota</taxon>
        <taxon>Coriobacteriia</taxon>
        <taxon>Eggerthellales</taxon>
        <taxon>Eggerthellaceae</taxon>
        <taxon>Berryella</taxon>
    </lineage>
</organism>
<dbReference type="PROSITE" id="PS00154">
    <property type="entry name" value="ATPASE_E1_E2"/>
    <property type="match status" value="1"/>
</dbReference>
<dbReference type="InterPro" id="IPR027256">
    <property type="entry name" value="P-typ_ATPase_IB"/>
</dbReference>
<dbReference type="Gene3D" id="3.40.1110.10">
    <property type="entry name" value="Calcium-transporting ATPase, cytoplasmic domain N"/>
    <property type="match status" value="1"/>
</dbReference>
<dbReference type="InterPro" id="IPR018303">
    <property type="entry name" value="ATPase_P-typ_P_site"/>
</dbReference>
<dbReference type="Gene3D" id="2.70.150.10">
    <property type="entry name" value="Calcium-transporting ATPase, cytoplasmic transduction domain A"/>
    <property type="match status" value="1"/>
</dbReference>
<feature type="domain" description="HMA" evidence="24">
    <location>
        <begin position="783"/>
        <end position="848"/>
    </location>
</feature>
<feature type="region of interest" description="Disordered" evidence="23">
    <location>
        <begin position="69"/>
        <end position="90"/>
    </location>
</feature>
<keyword evidence="6 22" id="KW-1003">Cell membrane</keyword>
<dbReference type="AlphaFoldDB" id="A0A0A8B9R6"/>
<keyword evidence="13" id="KW-0460">Magnesium</keyword>
<dbReference type="InterPro" id="IPR006121">
    <property type="entry name" value="HMA_dom"/>
</dbReference>
<comment type="catalytic activity">
    <reaction evidence="21">
        <text>Cu(+)(in) + ATP + H2O = Cu(+)(out) + ADP + phosphate + H(+)</text>
        <dbReference type="Rhea" id="RHEA:25792"/>
        <dbReference type="ChEBI" id="CHEBI:15377"/>
        <dbReference type="ChEBI" id="CHEBI:15378"/>
        <dbReference type="ChEBI" id="CHEBI:30616"/>
        <dbReference type="ChEBI" id="CHEBI:43474"/>
        <dbReference type="ChEBI" id="CHEBI:49552"/>
        <dbReference type="ChEBI" id="CHEBI:456216"/>
        <dbReference type="EC" id="7.2.2.8"/>
    </reaction>
</comment>
<evidence type="ECO:0000256" key="6">
    <source>
        <dbReference type="ARBA" id="ARBA00022475"/>
    </source>
</evidence>
<feature type="transmembrane region" description="Helical" evidence="22">
    <location>
        <begin position="134"/>
        <end position="153"/>
    </location>
</feature>
<comment type="similarity">
    <text evidence="2 22">Belongs to the cation transport ATPase (P-type) (TC 3.A.3) family. Type IB subfamily.</text>
</comment>
<feature type="transmembrane region" description="Helical" evidence="22">
    <location>
        <begin position="395"/>
        <end position="420"/>
    </location>
</feature>
<gene>
    <name evidence="25" type="ORF">JI75_03680</name>
</gene>
<dbReference type="PANTHER" id="PTHR43520">
    <property type="entry name" value="ATP7, ISOFORM B"/>
    <property type="match status" value="1"/>
</dbReference>
<dbReference type="FunFam" id="3.30.70.100:FF:000005">
    <property type="entry name" value="Copper-exporting P-type ATPase A"/>
    <property type="match status" value="1"/>
</dbReference>
<dbReference type="CDD" id="cd02094">
    <property type="entry name" value="P-type_ATPase_Cu-like"/>
    <property type="match status" value="1"/>
</dbReference>
<evidence type="ECO:0000256" key="10">
    <source>
        <dbReference type="ARBA" id="ARBA00022741"/>
    </source>
</evidence>
<keyword evidence="14" id="KW-1278">Translocase</keyword>
<feature type="transmembrane region" description="Helical" evidence="22">
    <location>
        <begin position="173"/>
        <end position="192"/>
    </location>
</feature>
<dbReference type="InterPro" id="IPR023298">
    <property type="entry name" value="ATPase_P-typ_TM_dom_sf"/>
</dbReference>
<dbReference type="NCBIfam" id="TIGR01525">
    <property type="entry name" value="ATPase-IB_hvy"/>
    <property type="match status" value="1"/>
</dbReference>
<evidence type="ECO:0000256" key="22">
    <source>
        <dbReference type="RuleBase" id="RU362081"/>
    </source>
</evidence>
<evidence type="ECO:0000256" key="19">
    <source>
        <dbReference type="ARBA" id="ARBA00029719"/>
    </source>
</evidence>
<dbReference type="InterPro" id="IPR023214">
    <property type="entry name" value="HAD_sf"/>
</dbReference>
<dbReference type="GO" id="GO:0016887">
    <property type="term" value="F:ATP hydrolysis activity"/>
    <property type="evidence" value="ECO:0007669"/>
    <property type="project" value="InterPro"/>
</dbReference>
<dbReference type="GO" id="GO:0055070">
    <property type="term" value="P:copper ion homeostasis"/>
    <property type="evidence" value="ECO:0007669"/>
    <property type="project" value="TreeGrafter"/>
</dbReference>
<dbReference type="InterPro" id="IPR036412">
    <property type="entry name" value="HAD-like_sf"/>
</dbReference>
<dbReference type="OrthoDB" id="7059309at2"/>
<dbReference type="SUPFAM" id="SSF55008">
    <property type="entry name" value="HMA, heavy metal-associated domain"/>
    <property type="match status" value="2"/>
</dbReference>
<keyword evidence="7 22" id="KW-0812">Transmembrane</keyword>
<evidence type="ECO:0000256" key="1">
    <source>
        <dbReference type="ARBA" id="ARBA00004651"/>
    </source>
</evidence>
<feature type="transmembrane region" description="Helical" evidence="22">
    <location>
        <begin position="212"/>
        <end position="229"/>
    </location>
</feature>
<dbReference type="PROSITE" id="PS01047">
    <property type="entry name" value="HMA_1"/>
    <property type="match status" value="1"/>
</dbReference>
<feature type="transmembrane region" description="Helical" evidence="22">
    <location>
        <begin position="367"/>
        <end position="389"/>
    </location>
</feature>
<protein>
    <recommendedName>
        <fullName evidence="4">Copper-exporting P-type ATPase</fullName>
        <ecNumber evidence="3">7.2.2.8</ecNumber>
    </recommendedName>
    <alternativeName>
        <fullName evidence="19">Copper-exporting P-type ATPase A</fullName>
    </alternativeName>
    <alternativeName>
        <fullName evidence="20">Cu(+)-exporting ATPase</fullName>
    </alternativeName>
</protein>
<dbReference type="Gene3D" id="3.30.70.100">
    <property type="match status" value="2"/>
</dbReference>
<evidence type="ECO:0000256" key="2">
    <source>
        <dbReference type="ARBA" id="ARBA00006024"/>
    </source>
</evidence>
<keyword evidence="15 22" id="KW-1133">Transmembrane helix</keyword>
<dbReference type="Proteomes" id="UP000031121">
    <property type="component" value="Chromosome"/>
</dbReference>
<keyword evidence="17" id="KW-0406">Ion transport</keyword>
<dbReference type="SUPFAM" id="SSF56784">
    <property type="entry name" value="HAD-like"/>
    <property type="match status" value="1"/>
</dbReference>
<feature type="transmembrane region" description="Helical" evidence="22">
    <location>
        <begin position="101"/>
        <end position="122"/>
    </location>
</feature>
<evidence type="ECO:0000256" key="20">
    <source>
        <dbReference type="ARBA" id="ARBA00033239"/>
    </source>
</evidence>
<dbReference type="InterPro" id="IPR001757">
    <property type="entry name" value="P_typ_ATPase"/>
</dbReference>
<accession>A0A0A8B9R6</accession>
<dbReference type="HOGENOM" id="CLU_001771_0_3_11"/>
<dbReference type="InterPro" id="IPR036163">
    <property type="entry name" value="HMA_dom_sf"/>
</dbReference>
<evidence type="ECO:0000313" key="25">
    <source>
        <dbReference type="EMBL" id="AJC11902.1"/>
    </source>
</evidence>
<dbReference type="GO" id="GO:0005886">
    <property type="term" value="C:plasma membrane"/>
    <property type="evidence" value="ECO:0007669"/>
    <property type="project" value="UniProtKB-SubCell"/>
</dbReference>
<dbReference type="NCBIfam" id="TIGR00003">
    <property type="entry name" value="copper ion binding protein"/>
    <property type="match status" value="2"/>
</dbReference>
<evidence type="ECO:0000256" key="4">
    <source>
        <dbReference type="ARBA" id="ARBA00015102"/>
    </source>
</evidence>
<keyword evidence="18 22" id="KW-0472">Membrane</keyword>
<dbReference type="SFLD" id="SFLDG00002">
    <property type="entry name" value="C1.7:_P-type_atpase_like"/>
    <property type="match status" value="1"/>
</dbReference>
<dbReference type="Pfam" id="PF00702">
    <property type="entry name" value="Hydrolase"/>
    <property type="match status" value="1"/>
</dbReference>
<sequence length="851" mass="87816">MKRTFDVTGMTCAACSARVEKAARSVAGVRDVSVNLLKNSMEVEFDDGSEDAAAVSAAVGKAGYGARLREPGSGSGVGPGGAPDGSEHPAAQEERAVLRRLLVSVVFTVPLFYLSMGHMLGWPLPAALKADESIGILALAQFILLVPVLAVNFRFFRTGFRSLARRAPNMDSLIALGSGASTVYGVYALFQIQYHLGLGHLDKAVMAGMDLYFESAAMILTLITLGKYFEARAKLRTTDALSSLMELAPKTGERLCADGSTECVPVERICVGDRLVVRSGAAVPVDGAIVEGAGAFDESAITGESVPAEKAAGDPVIGATICASGYVVMRAERVGDDTALAGIVRLVDEATSTKAPIEQFADKVSGVFVPVVIAISLAAFAIWTLVLGAGFQDALVHAITVLVISCPCALGLATPTAVMVGTGRGARNGILVKSAEALQSAHDVKTVVLDKTGTVTSGVPEVVALDAAEGVADSDLVSIAAGLEARSEHPLGRAVCAYAQRNGAEPVPVEGFSQVPARGIIGEIAGERVCGGNLCLMEDEGIEVGALAARARQRADEGATPLFFARAGALVGIVSVADTVKPTSAEAVAELRSMGIRTIMLTGDNERTAAAVQKVAGVDEVVANASPADKEALVARLSGEGKVAMVGDGINDAPALTRADVGIAIGAGTDIAIDSADIVLMRSDLLDVAAAISLSRATLRNVKQNLFWALVYNAVCIPVAAGALAGIGVTLNPMIAAAAMSLSSVSVVSNALRLRRWSPRRASEIVKAPLPSGGEREGKESKMEKTMRIEGMMCMHCVSHVKKALEAVPGVSSVDVDLESGTASIEADEAVSQDVLTAAVTEAGYEVLEVR</sequence>
<dbReference type="InterPro" id="IPR008250">
    <property type="entry name" value="ATPase_P-typ_transduc_dom_A_sf"/>
</dbReference>
<evidence type="ECO:0000256" key="12">
    <source>
        <dbReference type="ARBA" id="ARBA00022840"/>
    </source>
</evidence>
<keyword evidence="26" id="KW-1185">Reference proteome</keyword>
<dbReference type="NCBIfam" id="TIGR01511">
    <property type="entry name" value="ATPase-IB1_Cu"/>
    <property type="match status" value="1"/>
</dbReference>
<name>A0A0A8B9R6_9ACTN</name>
<keyword evidence="5" id="KW-0813">Transport</keyword>
<keyword evidence="10 22" id="KW-0547">Nucleotide-binding</keyword>
<dbReference type="GO" id="GO:0005507">
    <property type="term" value="F:copper ion binding"/>
    <property type="evidence" value="ECO:0007669"/>
    <property type="project" value="InterPro"/>
</dbReference>
<comment type="subcellular location">
    <subcellularLocation>
        <location evidence="1">Cell membrane</location>
        <topology evidence="1">Multi-pass membrane protein</topology>
    </subcellularLocation>
</comment>
<evidence type="ECO:0000256" key="9">
    <source>
        <dbReference type="ARBA" id="ARBA00022737"/>
    </source>
</evidence>
<evidence type="ECO:0000256" key="21">
    <source>
        <dbReference type="ARBA" id="ARBA00049289"/>
    </source>
</evidence>
<evidence type="ECO:0000256" key="18">
    <source>
        <dbReference type="ARBA" id="ARBA00023136"/>
    </source>
</evidence>
<dbReference type="EMBL" id="CP009302">
    <property type="protein sequence ID" value="AJC11902.1"/>
    <property type="molecule type" value="Genomic_DNA"/>
</dbReference>
<dbReference type="Gene3D" id="3.40.50.1000">
    <property type="entry name" value="HAD superfamily/HAD-like"/>
    <property type="match status" value="1"/>
</dbReference>
<dbReference type="GO" id="GO:0005524">
    <property type="term" value="F:ATP binding"/>
    <property type="evidence" value="ECO:0007669"/>
    <property type="project" value="UniProtKB-UniRule"/>
</dbReference>
<dbReference type="InterPro" id="IPR044492">
    <property type="entry name" value="P_typ_ATPase_HD_dom"/>
</dbReference>
<evidence type="ECO:0000256" key="11">
    <source>
        <dbReference type="ARBA" id="ARBA00022796"/>
    </source>
</evidence>
<dbReference type="SFLD" id="SFLDF00027">
    <property type="entry name" value="p-type_atpase"/>
    <property type="match status" value="1"/>
</dbReference>
<dbReference type="STRING" id="1531429.JI75_03680"/>
<dbReference type="NCBIfam" id="TIGR01494">
    <property type="entry name" value="ATPase_P-type"/>
    <property type="match status" value="1"/>
</dbReference>
<feature type="transmembrane region" description="Helical" evidence="22">
    <location>
        <begin position="734"/>
        <end position="752"/>
    </location>
</feature>
<evidence type="ECO:0000256" key="17">
    <source>
        <dbReference type="ARBA" id="ARBA00023065"/>
    </source>
</evidence>
<dbReference type="InterPro" id="IPR017969">
    <property type="entry name" value="Heavy-metal-associated_CS"/>
</dbReference>
<dbReference type="GO" id="GO:0043682">
    <property type="term" value="F:P-type divalent copper transporter activity"/>
    <property type="evidence" value="ECO:0007669"/>
    <property type="project" value="TreeGrafter"/>
</dbReference>
<reference evidence="26" key="1">
    <citation type="submission" date="2014-08" db="EMBL/GenBank/DDBJ databases">
        <title>Coriobacteriaceae sp. complete genome.</title>
        <authorList>
            <person name="Looft T."/>
            <person name="Bayles D.O."/>
            <person name="Stanton T.B."/>
        </authorList>
    </citation>
    <scope>NUCLEOTIDE SEQUENCE [LARGE SCALE GENOMIC DNA]</scope>
    <source>
        <strain evidence="26">68-1-3</strain>
    </source>
</reference>
<dbReference type="Pfam" id="PF00122">
    <property type="entry name" value="E1-E2_ATPase"/>
    <property type="match status" value="1"/>
</dbReference>
<evidence type="ECO:0000256" key="15">
    <source>
        <dbReference type="ARBA" id="ARBA00022989"/>
    </source>
</evidence>
<evidence type="ECO:0000313" key="26">
    <source>
        <dbReference type="Proteomes" id="UP000031121"/>
    </source>
</evidence>
<evidence type="ECO:0000256" key="8">
    <source>
        <dbReference type="ARBA" id="ARBA00022723"/>
    </source>
</evidence>
<keyword evidence="9" id="KW-0677">Repeat</keyword>
<evidence type="ECO:0000256" key="23">
    <source>
        <dbReference type="SAM" id="MobiDB-lite"/>
    </source>
</evidence>
<dbReference type="CDD" id="cd00371">
    <property type="entry name" value="HMA"/>
    <property type="match status" value="2"/>
</dbReference>
<dbReference type="InterPro" id="IPR006122">
    <property type="entry name" value="HMA_Cu_ion-bd"/>
</dbReference>
<dbReference type="PROSITE" id="PS50846">
    <property type="entry name" value="HMA_2"/>
    <property type="match status" value="2"/>
</dbReference>
<evidence type="ECO:0000256" key="5">
    <source>
        <dbReference type="ARBA" id="ARBA00022448"/>
    </source>
</evidence>
<dbReference type="PRINTS" id="PR00943">
    <property type="entry name" value="CUATPASE"/>
</dbReference>
<dbReference type="PANTHER" id="PTHR43520:SF8">
    <property type="entry name" value="P-TYPE CU(+) TRANSPORTER"/>
    <property type="match status" value="1"/>
</dbReference>
<keyword evidence="16" id="KW-0186">Copper</keyword>
<dbReference type="EC" id="7.2.2.8" evidence="3"/>
<dbReference type="InterPro" id="IPR059000">
    <property type="entry name" value="ATPase_P-type_domA"/>
</dbReference>
<evidence type="ECO:0000256" key="13">
    <source>
        <dbReference type="ARBA" id="ARBA00022842"/>
    </source>
</evidence>
<dbReference type="RefSeq" id="WP_039690451.1">
    <property type="nucleotide sequence ID" value="NZ_CP009302.1"/>
</dbReference>
<keyword evidence="11" id="KW-0187">Copper transport</keyword>
<evidence type="ECO:0000256" key="3">
    <source>
        <dbReference type="ARBA" id="ARBA00012517"/>
    </source>
</evidence>
<evidence type="ECO:0000259" key="24">
    <source>
        <dbReference type="PROSITE" id="PS50846"/>
    </source>
</evidence>
<dbReference type="PRINTS" id="PR00119">
    <property type="entry name" value="CATATPASE"/>
</dbReference>
<feature type="compositionally biased region" description="Gly residues" evidence="23">
    <location>
        <begin position="73"/>
        <end position="83"/>
    </location>
</feature>
<dbReference type="SFLD" id="SFLDS00003">
    <property type="entry name" value="Haloacid_Dehalogenase"/>
    <property type="match status" value="1"/>
</dbReference>
<reference evidence="25 26" key="2">
    <citation type="journal article" date="2015" name="Genome Announc.">
        <title>Complete Genome Sequence of Coriobacteriaceae Strain 68-1-3, a Novel Mucus-Degrading Isolate from the Swine Intestinal Tract.</title>
        <authorList>
            <person name="Looft T."/>
            <person name="Bayles D.O."/>
            <person name="Alt D.P."/>
            <person name="Stanton T.B."/>
        </authorList>
    </citation>
    <scope>NUCLEOTIDE SEQUENCE [LARGE SCALE GENOMIC DNA]</scope>
    <source>
        <strain evidence="25 26">68-1-3</strain>
    </source>
</reference>
<dbReference type="GO" id="GO:0140581">
    <property type="term" value="F:P-type monovalent copper transporter activity"/>
    <property type="evidence" value="ECO:0007669"/>
    <property type="project" value="UniProtKB-EC"/>
</dbReference>
<dbReference type="InterPro" id="IPR023299">
    <property type="entry name" value="ATPase_P-typ_cyto_dom_N"/>
</dbReference>
<evidence type="ECO:0000256" key="7">
    <source>
        <dbReference type="ARBA" id="ARBA00022692"/>
    </source>
</evidence>
<dbReference type="Pfam" id="PF00403">
    <property type="entry name" value="HMA"/>
    <property type="match status" value="2"/>
</dbReference>
<dbReference type="SUPFAM" id="SSF81653">
    <property type="entry name" value="Calcium ATPase, transduction domain A"/>
    <property type="match status" value="1"/>
</dbReference>
<keyword evidence="12 22" id="KW-0067">ATP-binding</keyword>
<proteinExistence type="inferred from homology"/>
<feature type="domain" description="HMA" evidence="24">
    <location>
        <begin position="1"/>
        <end position="67"/>
    </location>
</feature>
<evidence type="ECO:0000256" key="16">
    <source>
        <dbReference type="ARBA" id="ARBA00023008"/>
    </source>
</evidence>
<dbReference type="SUPFAM" id="SSF81665">
    <property type="entry name" value="Calcium ATPase, transmembrane domain M"/>
    <property type="match status" value="1"/>
</dbReference>
<dbReference type="FunFam" id="2.70.150.10:FF:000020">
    <property type="entry name" value="Copper-exporting P-type ATPase A"/>
    <property type="match status" value="1"/>
</dbReference>